<evidence type="ECO:0000256" key="4">
    <source>
        <dbReference type="ARBA" id="ARBA00023172"/>
    </source>
</evidence>
<proteinExistence type="inferred from homology"/>
<evidence type="ECO:0000259" key="6">
    <source>
        <dbReference type="PROSITE" id="PS51736"/>
    </source>
</evidence>
<dbReference type="Pfam" id="PF02796">
    <property type="entry name" value="HTH_7"/>
    <property type="match status" value="1"/>
</dbReference>
<sequence length="194" mass="22311">MRIGYARVSTQDQSLDLQVDALKKAGCNRIFKEKISGKRNSRPELQKMLDTLREKDTVVVYKLDRISRSTRHLIELVESFEDMGIEFVSLEDQIDTRSPMGRFFFRMMASIAELERDILSERTKAGLNAARARGRVGGRPKVDPNKIQIALRMYDSKEYTLSEIKNATGIGSTTLYRYINQRKSIEAKEQLNDI</sequence>
<dbReference type="InterPro" id="IPR036162">
    <property type="entry name" value="Resolvase-like_N_sf"/>
</dbReference>
<keyword evidence="3" id="KW-0238">DNA-binding</keyword>
<dbReference type="InterPro" id="IPR006118">
    <property type="entry name" value="Recombinase_CS"/>
</dbReference>
<organism evidence="7 8">
    <name type="scientific">Savagea faecisuis</name>
    <dbReference type="NCBI Taxonomy" id="1274803"/>
    <lineage>
        <taxon>Bacteria</taxon>
        <taxon>Bacillati</taxon>
        <taxon>Bacillota</taxon>
        <taxon>Bacilli</taxon>
        <taxon>Bacillales</taxon>
        <taxon>Caryophanaceae</taxon>
        <taxon>Savagea</taxon>
    </lineage>
</organism>
<dbReference type="InterPro" id="IPR006119">
    <property type="entry name" value="Resolv_N"/>
</dbReference>
<dbReference type="PANTHER" id="PTHR30461">
    <property type="entry name" value="DNA-INVERTASE FROM LAMBDOID PROPHAGE"/>
    <property type="match status" value="1"/>
</dbReference>
<reference evidence="8" key="1">
    <citation type="journal article" date="2019" name="Int. J. Syst. Evol. Microbiol.">
        <title>The Global Catalogue of Microorganisms (GCM) 10K type strain sequencing project: providing services to taxonomists for standard genome sequencing and annotation.</title>
        <authorList>
            <consortium name="The Broad Institute Genomics Platform"/>
            <consortium name="The Broad Institute Genome Sequencing Center for Infectious Disease"/>
            <person name="Wu L."/>
            <person name="Ma J."/>
        </authorList>
    </citation>
    <scope>NUCLEOTIDE SEQUENCE [LARGE SCALE GENOMIC DNA]</scope>
    <source>
        <strain evidence="8">CCUG 63563</strain>
    </source>
</reference>
<keyword evidence="8" id="KW-1185">Reference proteome</keyword>
<dbReference type="PANTHER" id="PTHR30461:SF2">
    <property type="entry name" value="SERINE RECOMBINASE PINE-RELATED"/>
    <property type="match status" value="1"/>
</dbReference>
<dbReference type="Gene3D" id="3.40.50.1390">
    <property type="entry name" value="Resolvase, N-terminal catalytic domain"/>
    <property type="match status" value="1"/>
</dbReference>
<dbReference type="InterPro" id="IPR006120">
    <property type="entry name" value="Resolvase_HTH_dom"/>
</dbReference>
<evidence type="ECO:0000256" key="1">
    <source>
        <dbReference type="ARBA" id="ARBA00009913"/>
    </source>
</evidence>
<evidence type="ECO:0000313" key="7">
    <source>
        <dbReference type="EMBL" id="MFD0943825.1"/>
    </source>
</evidence>
<dbReference type="RefSeq" id="WP_381012313.1">
    <property type="nucleotide sequence ID" value="NZ_JBHTJF010000029.1"/>
</dbReference>
<evidence type="ECO:0000256" key="3">
    <source>
        <dbReference type="ARBA" id="ARBA00023125"/>
    </source>
</evidence>
<comment type="caution">
    <text evidence="7">The sequence shown here is derived from an EMBL/GenBank/DDBJ whole genome shotgun (WGS) entry which is preliminary data.</text>
</comment>
<dbReference type="EMBL" id="JBHTJF010000029">
    <property type="protein sequence ID" value="MFD0943825.1"/>
    <property type="molecule type" value="Genomic_DNA"/>
</dbReference>
<dbReference type="CDD" id="cd03768">
    <property type="entry name" value="SR_ResInv"/>
    <property type="match status" value="1"/>
</dbReference>
<gene>
    <name evidence="7" type="ORF">ACFQ0V_08620</name>
</gene>
<dbReference type="SMART" id="SM00857">
    <property type="entry name" value="Resolvase"/>
    <property type="match status" value="1"/>
</dbReference>
<evidence type="ECO:0000256" key="2">
    <source>
        <dbReference type="ARBA" id="ARBA00022908"/>
    </source>
</evidence>
<dbReference type="SUPFAM" id="SSF53041">
    <property type="entry name" value="Resolvase-like"/>
    <property type="match status" value="1"/>
</dbReference>
<dbReference type="Pfam" id="PF00239">
    <property type="entry name" value="Resolvase"/>
    <property type="match status" value="1"/>
</dbReference>
<name>A0ABW3GZE3_9BACL</name>
<keyword evidence="2" id="KW-0229">DNA integration</keyword>
<dbReference type="PROSITE" id="PS00397">
    <property type="entry name" value="RECOMBINASES_1"/>
    <property type="match status" value="1"/>
</dbReference>
<feature type="domain" description="Resolvase/invertase-type recombinase catalytic" evidence="6">
    <location>
        <begin position="1"/>
        <end position="134"/>
    </location>
</feature>
<dbReference type="InterPro" id="IPR050639">
    <property type="entry name" value="SSR_resolvase"/>
</dbReference>
<accession>A0ABW3GZE3</accession>
<feature type="active site" description="O-(5'-phospho-DNA)-serine intermediate" evidence="5">
    <location>
        <position position="9"/>
    </location>
</feature>
<keyword evidence="4" id="KW-0233">DNA recombination</keyword>
<protein>
    <submittedName>
        <fullName evidence="7">Recombinase family protein</fullName>
    </submittedName>
</protein>
<comment type="similarity">
    <text evidence="1">Belongs to the site-specific recombinase resolvase family.</text>
</comment>
<evidence type="ECO:0000256" key="5">
    <source>
        <dbReference type="PROSITE-ProRule" id="PRU10137"/>
    </source>
</evidence>
<dbReference type="Proteomes" id="UP001596976">
    <property type="component" value="Unassembled WGS sequence"/>
</dbReference>
<dbReference type="PROSITE" id="PS51736">
    <property type="entry name" value="RECOMBINASES_3"/>
    <property type="match status" value="1"/>
</dbReference>
<evidence type="ECO:0000313" key="8">
    <source>
        <dbReference type="Proteomes" id="UP001596976"/>
    </source>
</evidence>